<evidence type="ECO:0000313" key="2">
    <source>
        <dbReference type="EMBL" id="HIU96251.1"/>
    </source>
</evidence>
<gene>
    <name evidence="2" type="ORF">IAD25_06000</name>
</gene>
<evidence type="ECO:0000313" key="3">
    <source>
        <dbReference type="Proteomes" id="UP000824130"/>
    </source>
</evidence>
<dbReference type="InterPro" id="IPR044855">
    <property type="entry name" value="CoA-Trfase_III_dom3_sf"/>
</dbReference>
<evidence type="ECO:0000256" key="1">
    <source>
        <dbReference type="ARBA" id="ARBA00022679"/>
    </source>
</evidence>
<dbReference type="GO" id="GO:0008410">
    <property type="term" value="F:CoA-transferase activity"/>
    <property type="evidence" value="ECO:0007669"/>
    <property type="project" value="TreeGrafter"/>
</dbReference>
<proteinExistence type="predicted"/>
<dbReference type="Proteomes" id="UP000824130">
    <property type="component" value="Unassembled WGS sequence"/>
</dbReference>
<keyword evidence="1 2" id="KW-0808">Transferase</keyword>
<reference evidence="2" key="1">
    <citation type="submission" date="2020-10" db="EMBL/GenBank/DDBJ databases">
        <authorList>
            <person name="Gilroy R."/>
        </authorList>
    </citation>
    <scope>NUCLEOTIDE SEQUENCE</scope>
    <source>
        <strain evidence="2">ChiSjej4B22-8349</strain>
    </source>
</reference>
<accession>A0A9D1SVI3</accession>
<protein>
    <submittedName>
        <fullName evidence="2">CoA transferase</fullName>
    </submittedName>
</protein>
<dbReference type="PANTHER" id="PTHR48207">
    <property type="entry name" value="SUCCINATE--HYDROXYMETHYLGLUTARATE COA-TRANSFERASE"/>
    <property type="match status" value="1"/>
</dbReference>
<dbReference type="InterPro" id="IPR003673">
    <property type="entry name" value="CoA-Trfase_fam_III"/>
</dbReference>
<dbReference type="InterPro" id="IPR050483">
    <property type="entry name" value="CoA-transferase_III_domain"/>
</dbReference>
<dbReference type="Pfam" id="PF02515">
    <property type="entry name" value="CoA_transf_3"/>
    <property type="match status" value="1"/>
</dbReference>
<dbReference type="SUPFAM" id="SSF89796">
    <property type="entry name" value="CoA-transferase family III (CaiB/BaiF)"/>
    <property type="match status" value="1"/>
</dbReference>
<dbReference type="PANTHER" id="PTHR48207:SF3">
    <property type="entry name" value="SUCCINATE--HYDROXYMETHYLGLUTARATE COA-TRANSFERASE"/>
    <property type="match status" value="1"/>
</dbReference>
<sequence>MAKILDGIRIIDFTEGHTGSYGTMLLSDFGAEVIKVEDPKHGGDVLRGAFPKNEAGSAYHAYMNRGKRSVCVDKSVEAGRDIIRELIKTADVVCDAFPAGELEKYGLDYDSMKEVKPGIIYASLTGYGKTGPLSNTAGSDLTSEALCGLMEMTGFPDGKPTAHGSRIADQFGGVFMAFSIVTALMARDENGKGQKIDISTADCMFTALEDWLMEAVMTGEEGEREGNGSRAIAPYDTFEVRDGYISTAVSTNRQWAKFCEAMRMEELIDDPRYDTNENRGEHYYGEDGLRKKIADKFRDMSKWEVEELLRPWNIPSGPGFTVKEAFENEQLNSRNMVVEIEDKALGRIKMPGIPIKISGIDDKPTGSAPLLGEDTEPLLKEICRSDEEISRLADEHVILCEGRDA</sequence>
<organism evidence="2 3">
    <name type="scientific">Candidatus Allocopromorpha excrementipullorum</name>
    <dbReference type="NCBI Taxonomy" id="2840743"/>
    <lineage>
        <taxon>Bacteria</taxon>
        <taxon>Bacillati</taxon>
        <taxon>Bacillota</taxon>
        <taxon>Clostridia</taxon>
        <taxon>Eubacteriales</taxon>
        <taxon>Eubacteriaceae</taxon>
        <taxon>Eubacteriaceae incertae sedis</taxon>
        <taxon>Candidatus Allocopromorpha</taxon>
    </lineage>
</organism>
<name>A0A9D1SVI3_9FIRM</name>
<dbReference type="Gene3D" id="3.40.50.10540">
    <property type="entry name" value="Crotonobetainyl-coa:carnitine coa-transferase, domain 1"/>
    <property type="match status" value="1"/>
</dbReference>
<dbReference type="InterPro" id="IPR023606">
    <property type="entry name" value="CoA-Trfase_III_dom_1_sf"/>
</dbReference>
<reference evidence="2" key="2">
    <citation type="journal article" date="2021" name="PeerJ">
        <title>Extensive microbial diversity within the chicken gut microbiome revealed by metagenomics and culture.</title>
        <authorList>
            <person name="Gilroy R."/>
            <person name="Ravi A."/>
            <person name="Getino M."/>
            <person name="Pursley I."/>
            <person name="Horton D.L."/>
            <person name="Alikhan N.F."/>
            <person name="Baker D."/>
            <person name="Gharbi K."/>
            <person name="Hall N."/>
            <person name="Watson M."/>
            <person name="Adriaenssens E.M."/>
            <person name="Foster-Nyarko E."/>
            <person name="Jarju S."/>
            <person name="Secka A."/>
            <person name="Antonio M."/>
            <person name="Oren A."/>
            <person name="Chaudhuri R.R."/>
            <person name="La Ragione R."/>
            <person name="Hildebrand F."/>
            <person name="Pallen M.J."/>
        </authorList>
    </citation>
    <scope>NUCLEOTIDE SEQUENCE</scope>
    <source>
        <strain evidence="2">ChiSjej4B22-8349</strain>
    </source>
</reference>
<dbReference type="Gene3D" id="3.30.1540.10">
    <property type="entry name" value="formyl-coa transferase, domain 3"/>
    <property type="match status" value="1"/>
</dbReference>
<comment type="caution">
    <text evidence="2">The sequence shown here is derived from an EMBL/GenBank/DDBJ whole genome shotgun (WGS) entry which is preliminary data.</text>
</comment>
<dbReference type="EMBL" id="DVOB01000129">
    <property type="protein sequence ID" value="HIU96251.1"/>
    <property type="molecule type" value="Genomic_DNA"/>
</dbReference>
<dbReference type="AlphaFoldDB" id="A0A9D1SVI3"/>